<organism evidence="2 3">
    <name type="scientific">Chryseobacterium defluvii</name>
    <dbReference type="NCBI Taxonomy" id="160396"/>
    <lineage>
        <taxon>Bacteria</taxon>
        <taxon>Pseudomonadati</taxon>
        <taxon>Bacteroidota</taxon>
        <taxon>Flavobacteriia</taxon>
        <taxon>Flavobacteriales</taxon>
        <taxon>Weeksellaceae</taxon>
        <taxon>Chryseobacterium group</taxon>
        <taxon>Chryseobacterium</taxon>
    </lineage>
</organism>
<name>A0A840K8S3_9FLAO</name>
<dbReference type="Proteomes" id="UP000592180">
    <property type="component" value="Unassembled WGS sequence"/>
</dbReference>
<evidence type="ECO:0000313" key="2">
    <source>
        <dbReference type="EMBL" id="MBB4804805.1"/>
    </source>
</evidence>
<keyword evidence="1" id="KW-0472">Membrane</keyword>
<dbReference type="EMBL" id="JACHLE010000001">
    <property type="protein sequence ID" value="MBB4804805.1"/>
    <property type="molecule type" value="Genomic_DNA"/>
</dbReference>
<sequence>MKKYNRYHSTIKTSYALGIQQQVLPHSFTSSIPRSTSQNWKELNPQKFVGNEFASQVETDLEQVKLILDKRLRKIRVAIYAFCRLYITIIEFIGKKNFEKIILQNREAVIDLVSNLPVEFDRNLVCKFLQITPHQFNIWKSNRLFRCSLSIIGYCKKRFPNQISQKEINVLKSLSPEKGFLPGAPLPFGDMLLKKDISQCPELLGIGIVFDWISLKKENPVKNQRNEVR</sequence>
<dbReference type="RefSeq" id="WP_184182761.1">
    <property type="nucleotide sequence ID" value="NZ_JACHLE010000001.1"/>
</dbReference>
<feature type="transmembrane region" description="Helical" evidence="1">
    <location>
        <begin position="77"/>
        <end position="94"/>
    </location>
</feature>
<accession>A0A840K8S3</accession>
<keyword evidence="3" id="KW-1185">Reference proteome</keyword>
<gene>
    <name evidence="2" type="ORF">HNP38_000077</name>
</gene>
<evidence type="ECO:0000256" key="1">
    <source>
        <dbReference type="SAM" id="Phobius"/>
    </source>
</evidence>
<reference evidence="2 3" key="1">
    <citation type="submission" date="2020-08" db="EMBL/GenBank/DDBJ databases">
        <title>Functional genomics of gut bacteria from endangered species of beetles.</title>
        <authorList>
            <person name="Carlos-Shanley C."/>
        </authorList>
    </citation>
    <scope>NUCLEOTIDE SEQUENCE [LARGE SCALE GENOMIC DNA]</scope>
    <source>
        <strain evidence="2 3">S00151</strain>
    </source>
</reference>
<keyword evidence="1" id="KW-0812">Transmembrane</keyword>
<proteinExistence type="predicted"/>
<protein>
    <submittedName>
        <fullName evidence="2">Uncharacterized protein</fullName>
    </submittedName>
</protein>
<evidence type="ECO:0000313" key="3">
    <source>
        <dbReference type="Proteomes" id="UP000592180"/>
    </source>
</evidence>
<keyword evidence="1" id="KW-1133">Transmembrane helix</keyword>
<comment type="caution">
    <text evidence="2">The sequence shown here is derived from an EMBL/GenBank/DDBJ whole genome shotgun (WGS) entry which is preliminary data.</text>
</comment>
<dbReference type="AlphaFoldDB" id="A0A840K8S3"/>